<proteinExistence type="predicted"/>
<sequence>MRNSTEEGASASLRAPGASARGRGSCCHRALGLSTQFSVSLFFCILGSSLLDLWHAPQSASAAITLPPQAQWVCRISERNQRCADVYANEHTGQKGGICREDDCCSRTGLSPSMGFGDVCKPRSDRACGSYKDAYSYGKCDLTHQCHKCSTASKCKLDNSENGGVWCHCPAPGVGDGISCVTDPCKGSPCDNGTCSPRKDDPNDYQCACYPGFTAVKDSTGAVKACVDTCATNVCGEGALACYNGQAGHVCACGDGYVNMAVNGSDTCVKPDFCLVNPCGDASAVKSCETVSTTEYKCTCNLDHELATNRNRPFCRKK</sequence>
<dbReference type="SMART" id="SM00179">
    <property type="entry name" value="EGF_CA"/>
    <property type="match status" value="2"/>
</dbReference>
<dbReference type="GO" id="GO:0005509">
    <property type="term" value="F:calcium ion binding"/>
    <property type="evidence" value="ECO:0007669"/>
    <property type="project" value="InterPro"/>
</dbReference>
<dbReference type="KEGG" id="bbes:BESB_081500"/>
<feature type="domain" description="EGF-like" evidence="4">
    <location>
        <begin position="181"/>
        <end position="219"/>
    </location>
</feature>
<accession>A0A2A9M9F4</accession>
<dbReference type="OrthoDB" id="430340at2759"/>
<organism evidence="5 6">
    <name type="scientific">Besnoitia besnoiti</name>
    <name type="common">Apicomplexan protozoan</name>
    <dbReference type="NCBI Taxonomy" id="94643"/>
    <lineage>
        <taxon>Eukaryota</taxon>
        <taxon>Sar</taxon>
        <taxon>Alveolata</taxon>
        <taxon>Apicomplexa</taxon>
        <taxon>Conoidasida</taxon>
        <taxon>Coccidia</taxon>
        <taxon>Eucoccidiorida</taxon>
        <taxon>Eimeriorina</taxon>
        <taxon>Sarcocystidae</taxon>
        <taxon>Besnoitia</taxon>
    </lineage>
</organism>
<dbReference type="InterPro" id="IPR000742">
    <property type="entry name" value="EGF"/>
</dbReference>
<dbReference type="SMART" id="SM00181">
    <property type="entry name" value="EGF"/>
    <property type="match status" value="4"/>
</dbReference>
<reference evidence="5 6" key="1">
    <citation type="submission" date="2017-09" db="EMBL/GenBank/DDBJ databases">
        <title>Genome sequencing of Besnoitia besnoiti strain Bb-Ger1.</title>
        <authorList>
            <person name="Schares G."/>
            <person name="Venepally P."/>
            <person name="Lorenzi H.A."/>
        </authorList>
    </citation>
    <scope>NUCLEOTIDE SEQUENCE [LARGE SCALE GENOMIC DNA]</scope>
    <source>
        <strain evidence="5 6">Bb-Ger1</strain>
    </source>
</reference>
<keyword evidence="6" id="KW-1185">Reference proteome</keyword>
<dbReference type="RefSeq" id="XP_029216960.1">
    <property type="nucleotide sequence ID" value="XM_029366500.1"/>
</dbReference>
<name>A0A2A9M9F4_BESBE</name>
<dbReference type="Proteomes" id="UP000224006">
    <property type="component" value="Chromosome VIII"/>
</dbReference>
<keyword evidence="2" id="KW-0245">EGF-like domain</keyword>
<evidence type="ECO:0000313" key="5">
    <source>
        <dbReference type="EMBL" id="PFH32951.1"/>
    </source>
</evidence>
<evidence type="ECO:0000256" key="2">
    <source>
        <dbReference type="PROSITE-ProRule" id="PRU00076"/>
    </source>
</evidence>
<gene>
    <name evidence="5" type="ORF">BESB_081500</name>
</gene>
<feature type="disulfide bond" evidence="2">
    <location>
        <begin position="190"/>
        <end position="207"/>
    </location>
</feature>
<dbReference type="PROSITE" id="PS50026">
    <property type="entry name" value="EGF_3"/>
    <property type="match status" value="1"/>
</dbReference>
<dbReference type="GeneID" id="40313076"/>
<evidence type="ECO:0000259" key="4">
    <source>
        <dbReference type="PROSITE" id="PS50026"/>
    </source>
</evidence>
<evidence type="ECO:0000256" key="3">
    <source>
        <dbReference type="SAM" id="MobiDB-lite"/>
    </source>
</evidence>
<dbReference type="InterPro" id="IPR001881">
    <property type="entry name" value="EGF-like_Ca-bd_dom"/>
</dbReference>
<comment type="caution">
    <text evidence="2">Lacks conserved residue(s) required for the propagation of feature annotation.</text>
</comment>
<feature type="disulfide bond" evidence="2">
    <location>
        <begin position="185"/>
        <end position="195"/>
    </location>
</feature>
<dbReference type="EMBL" id="NWUJ01000009">
    <property type="protein sequence ID" value="PFH32951.1"/>
    <property type="molecule type" value="Genomic_DNA"/>
</dbReference>
<dbReference type="VEuPathDB" id="ToxoDB:BESB_081500"/>
<dbReference type="AlphaFoldDB" id="A0A2A9M9F4"/>
<dbReference type="Gene3D" id="2.10.25.10">
    <property type="entry name" value="Laminin"/>
    <property type="match status" value="1"/>
</dbReference>
<protein>
    <submittedName>
        <fullName evidence="5">EGF family domain-containing protein</fullName>
    </submittedName>
</protein>
<comment type="caution">
    <text evidence="5">The sequence shown here is derived from an EMBL/GenBank/DDBJ whole genome shotgun (WGS) entry which is preliminary data.</text>
</comment>
<feature type="region of interest" description="Disordered" evidence="3">
    <location>
        <begin position="1"/>
        <end position="21"/>
    </location>
</feature>
<keyword evidence="1 2" id="KW-1015">Disulfide bond</keyword>
<evidence type="ECO:0000313" key="6">
    <source>
        <dbReference type="Proteomes" id="UP000224006"/>
    </source>
</evidence>
<dbReference type="STRING" id="94643.A0A2A9M9F4"/>
<evidence type="ECO:0000256" key="1">
    <source>
        <dbReference type="ARBA" id="ARBA00023157"/>
    </source>
</evidence>